<dbReference type="PROSITE" id="PS00028">
    <property type="entry name" value="ZINC_FINGER_C2H2_1"/>
    <property type="match status" value="5"/>
</dbReference>
<dbReference type="GO" id="GO:0000978">
    <property type="term" value="F:RNA polymerase II cis-regulatory region sequence-specific DNA binding"/>
    <property type="evidence" value="ECO:0007669"/>
    <property type="project" value="TreeGrafter"/>
</dbReference>
<accession>A0AAP0GCC4</accession>
<evidence type="ECO:0000256" key="3">
    <source>
        <dbReference type="ARBA" id="ARBA00022737"/>
    </source>
</evidence>
<dbReference type="PROSITE" id="PS50157">
    <property type="entry name" value="ZINC_FINGER_C2H2_2"/>
    <property type="match status" value="5"/>
</dbReference>
<comment type="subcellular location">
    <subcellularLocation>
        <location evidence="1">Nucleus</location>
    </subcellularLocation>
</comment>
<evidence type="ECO:0000256" key="5">
    <source>
        <dbReference type="ARBA" id="ARBA00022833"/>
    </source>
</evidence>
<reference evidence="13 14" key="1">
    <citation type="journal article" date="2022" name="Nat. Plants">
        <title>Genomes of leafy and leafless Platanthera orchids illuminate the evolution of mycoheterotrophy.</title>
        <authorList>
            <person name="Li M.H."/>
            <person name="Liu K.W."/>
            <person name="Li Z."/>
            <person name="Lu H.C."/>
            <person name="Ye Q.L."/>
            <person name="Zhang D."/>
            <person name="Wang J.Y."/>
            <person name="Li Y.F."/>
            <person name="Zhong Z.M."/>
            <person name="Liu X."/>
            <person name="Yu X."/>
            <person name="Liu D.K."/>
            <person name="Tu X.D."/>
            <person name="Liu B."/>
            <person name="Hao Y."/>
            <person name="Liao X.Y."/>
            <person name="Jiang Y.T."/>
            <person name="Sun W.H."/>
            <person name="Chen J."/>
            <person name="Chen Y.Q."/>
            <person name="Ai Y."/>
            <person name="Zhai J.W."/>
            <person name="Wu S.S."/>
            <person name="Zhou Z."/>
            <person name="Hsiao Y.Y."/>
            <person name="Wu W.L."/>
            <person name="Chen Y.Y."/>
            <person name="Lin Y.F."/>
            <person name="Hsu J.L."/>
            <person name="Li C.Y."/>
            <person name="Wang Z.W."/>
            <person name="Zhao X."/>
            <person name="Zhong W.Y."/>
            <person name="Ma X.K."/>
            <person name="Ma L."/>
            <person name="Huang J."/>
            <person name="Chen G.Z."/>
            <person name="Huang M.Z."/>
            <person name="Huang L."/>
            <person name="Peng D.H."/>
            <person name="Luo Y.B."/>
            <person name="Zou S.Q."/>
            <person name="Chen S.P."/>
            <person name="Lan S."/>
            <person name="Tsai W.C."/>
            <person name="Van de Peer Y."/>
            <person name="Liu Z.J."/>
        </authorList>
    </citation>
    <scope>NUCLEOTIDE SEQUENCE [LARGE SCALE GENOMIC DNA]</scope>
    <source>
        <strain evidence="13">Lor287</strain>
    </source>
</reference>
<dbReference type="GO" id="GO:0005667">
    <property type="term" value="C:transcription regulator complex"/>
    <property type="evidence" value="ECO:0007669"/>
    <property type="project" value="TreeGrafter"/>
</dbReference>
<proteinExistence type="predicted"/>
<feature type="domain" description="C2H2-type" evidence="12">
    <location>
        <begin position="132"/>
        <end position="161"/>
    </location>
</feature>
<evidence type="ECO:0000256" key="11">
    <source>
        <dbReference type="SAM" id="MobiDB-lite"/>
    </source>
</evidence>
<feature type="compositionally biased region" description="Acidic residues" evidence="11">
    <location>
        <begin position="365"/>
        <end position="378"/>
    </location>
</feature>
<dbReference type="GO" id="GO:0000785">
    <property type="term" value="C:chromatin"/>
    <property type="evidence" value="ECO:0007669"/>
    <property type="project" value="TreeGrafter"/>
</dbReference>
<dbReference type="InterPro" id="IPR013087">
    <property type="entry name" value="Znf_C2H2_type"/>
</dbReference>
<evidence type="ECO:0000313" key="14">
    <source>
        <dbReference type="Proteomes" id="UP001418222"/>
    </source>
</evidence>
<keyword evidence="2" id="KW-0479">Metal-binding</keyword>
<keyword evidence="9" id="KW-0539">Nucleus</keyword>
<dbReference type="Pfam" id="PF00096">
    <property type="entry name" value="zf-C2H2"/>
    <property type="match status" value="2"/>
</dbReference>
<evidence type="ECO:0000256" key="2">
    <source>
        <dbReference type="ARBA" id="ARBA00022723"/>
    </source>
</evidence>
<evidence type="ECO:0000259" key="12">
    <source>
        <dbReference type="PROSITE" id="PS50157"/>
    </source>
</evidence>
<dbReference type="GO" id="GO:0008270">
    <property type="term" value="F:zinc ion binding"/>
    <property type="evidence" value="ECO:0007669"/>
    <property type="project" value="UniProtKB-KW"/>
</dbReference>
<organism evidence="13 14">
    <name type="scientific">Platanthera zijinensis</name>
    <dbReference type="NCBI Taxonomy" id="2320716"/>
    <lineage>
        <taxon>Eukaryota</taxon>
        <taxon>Viridiplantae</taxon>
        <taxon>Streptophyta</taxon>
        <taxon>Embryophyta</taxon>
        <taxon>Tracheophyta</taxon>
        <taxon>Spermatophyta</taxon>
        <taxon>Magnoliopsida</taxon>
        <taxon>Liliopsida</taxon>
        <taxon>Asparagales</taxon>
        <taxon>Orchidaceae</taxon>
        <taxon>Orchidoideae</taxon>
        <taxon>Orchideae</taxon>
        <taxon>Orchidinae</taxon>
        <taxon>Platanthera</taxon>
    </lineage>
</organism>
<evidence type="ECO:0000256" key="7">
    <source>
        <dbReference type="ARBA" id="ARBA00023125"/>
    </source>
</evidence>
<dbReference type="FunFam" id="3.30.160.60:FF:000071">
    <property type="entry name" value="Putative zinc finger protein 143"/>
    <property type="match status" value="1"/>
</dbReference>
<dbReference type="SUPFAM" id="SSF57667">
    <property type="entry name" value="beta-beta-alpha zinc fingers"/>
    <property type="match status" value="3"/>
</dbReference>
<dbReference type="GO" id="GO:0000981">
    <property type="term" value="F:DNA-binding transcription factor activity, RNA polymerase II-specific"/>
    <property type="evidence" value="ECO:0007669"/>
    <property type="project" value="TreeGrafter"/>
</dbReference>
<evidence type="ECO:0000313" key="13">
    <source>
        <dbReference type="EMBL" id="KAK8951298.1"/>
    </source>
</evidence>
<evidence type="ECO:0000256" key="1">
    <source>
        <dbReference type="ARBA" id="ARBA00004123"/>
    </source>
</evidence>
<dbReference type="SMART" id="SM00355">
    <property type="entry name" value="ZnF_C2H2"/>
    <property type="match status" value="5"/>
</dbReference>
<dbReference type="GO" id="GO:0031519">
    <property type="term" value="C:PcG protein complex"/>
    <property type="evidence" value="ECO:0007669"/>
    <property type="project" value="TreeGrafter"/>
</dbReference>
<dbReference type="PANTHER" id="PTHR14003:SF1">
    <property type="entry name" value="ZINC FINGER TRANSCRIPTION FACTOR YY1"/>
    <property type="match status" value="1"/>
</dbReference>
<keyword evidence="7" id="KW-0238">DNA-binding</keyword>
<evidence type="ECO:0000256" key="6">
    <source>
        <dbReference type="ARBA" id="ARBA00023015"/>
    </source>
</evidence>
<evidence type="ECO:0000256" key="4">
    <source>
        <dbReference type="ARBA" id="ARBA00022771"/>
    </source>
</evidence>
<feature type="domain" description="C2H2-type" evidence="12">
    <location>
        <begin position="73"/>
        <end position="102"/>
    </location>
</feature>
<sequence length="399" mass="45094">MESYKGRSRPASKPMSPAARWVREWVPQDVVATGGRCYLLKWVTEDKLHAIREKYKEVEQAEQKSEPTTEMLFLCTYDRCGKTFAEVGALRKHTHIHGERQYVCPVEGCGKKFLDSSKLKRHNLIHTGEKNHCCPYEGCGKAFSLDFNLRAHVKIHSGENYHLCPYPDCRKKYTNESKLKSHIKTHHEKNATANRRPSSEKLPVAAKNKEKLAVSGKVPEKHHIARKVPGKLRITGKVPEKLGIVGKVREELPVAAKATAVCSQSSDRPFGCPFPDCGKTYLHVYKLNLHLKTQHPTHNPEKSVKLDGSGDARIVKSSASMSNSKRGWTDPARKILPAKVAKRRGSSPAAVASNDARKHRPGDELDRDSEETEGEDEENGWRYLYARRDDDEEIEEDED</sequence>
<dbReference type="Gene3D" id="3.30.160.60">
    <property type="entry name" value="Classic Zinc Finger"/>
    <property type="match status" value="5"/>
</dbReference>
<feature type="compositionally biased region" description="Polar residues" evidence="11">
    <location>
        <begin position="317"/>
        <end position="326"/>
    </location>
</feature>
<keyword evidence="4 10" id="KW-0863">Zinc-finger</keyword>
<feature type="domain" description="C2H2-type" evidence="12">
    <location>
        <begin position="162"/>
        <end position="191"/>
    </location>
</feature>
<feature type="domain" description="C2H2-type" evidence="12">
    <location>
        <begin position="102"/>
        <end position="131"/>
    </location>
</feature>
<feature type="region of interest" description="Disordered" evidence="11">
    <location>
        <begin position="317"/>
        <end position="399"/>
    </location>
</feature>
<comment type="caution">
    <text evidence="13">The sequence shown here is derived from an EMBL/GenBank/DDBJ whole genome shotgun (WGS) entry which is preliminary data.</text>
</comment>
<evidence type="ECO:0000256" key="8">
    <source>
        <dbReference type="ARBA" id="ARBA00023163"/>
    </source>
</evidence>
<protein>
    <recommendedName>
        <fullName evidence="12">C2H2-type domain-containing protein</fullName>
    </recommendedName>
</protein>
<feature type="compositionally biased region" description="Acidic residues" evidence="11">
    <location>
        <begin position="390"/>
        <end position="399"/>
    </location>
</feature>
<evidence type="ECO:0000256" key="10">
    <source>
        <dbReference type="PROSITE-ProRule" id="PRU00042"/>
    </source>
</evidence>
<gene>
    <name evidence="13" type="ORF">KSP39_PZI003540</name>
</gene>
<dbReference type="PANTHER" id="PTHR14003">
    <property type="entry name" value="TRANSCRIPTIONAL REPRESSOR PROTEIN YY"/>
    <property type="match status" value="1"/>
</dbReference>
<dbReference type="InterPro" id="IPR036236">
    <property type="entry name" value="Znf_C2H2_sf"/>
</dbReference>
<keyword evidence="14" id="KW-1185">Reference proteome</keyword>
<dbReference type="FunFam" id="3.30.160.60:FF:000104">
    <property type="entry name" value="Transcriptional repressor protein YY1"/>
    <property type="match status" value="1"/>
</dbReference>
<feature type="region of interest" description="Disordered" evidence="11">
    <location>
        <begin position="184"/>
        <end position="205"/>
    </location>
</feature>
<name>A0AAP0GCC4_9ASPA</name>
<keyword evidence="8" id="KW-0804">Transcription</keyword>
<feature type="domain" description="C2H2-type" evidence="12">
    <location>
        <begin position="270"/>
        <end position="303"/>
    </location>
</feature>
<keyword evidence="3" id="KW-0677">Repeat</keyword>
<dbReference type="AlphaFoldDB" id="A0AAP0GCC4"/>
<keyword evidence="5" id="KW-0862">Zinc</keyword>
<dbReference type="EMBL" id="JBBWWQ010000003">
    <property type="protein sequence ID" value="KAK8951298.1"/>
    <property type="molecule type" value="Genomic_DNA"/>
</dbReference>
<keyword evidence="6" id="KW-0805">Transcription regulation</keyword>
<dbReference type="Proteomes" id="UP001418222">
    <property type="component" value="Unassembled WGS sequence"/>
</dbReference>
<evidence type="ECO:0000256" key="9">
    <source>
        <dbReference type="ARBA" id="ARBA00023242"/>
    </source>
</evidence>